<dbReference type="AlphaFoldDB" id="A0A067BWI0"/>
<accession>A0A067BWI0</accession>
<keyword evidence="5" id="KW-0418">Kinase</keyword>
<dbReference type="SUPFAM" id="SSF56112">
    <property type="entry name" value="Protein kinase-like (PK-like)"/>
    <property type="match status" value="1"/>
</dbReference>
<dbReference type="SMART" id="SM00248">
    <property type="entry name" value="ANK"/>
    <property type="match status" value="9"/>
</dbReference>
<dbReference type="InterPro" id="IPR002110">
    <property type="entry name" value="Ankyrin_rpt"/>
</dbReference>
<dbReference type="RefSeq" id="XP_012206669.1">
    <property type="nucleotide sequence ID" value="XM_012351279.1"/>
</dbReference>
<dbReference type="SUPFAM" id="SSF48403">
    <property type="entry name" value="Ankyrin repeat"/>
    <property type="match status" value="2"/>
</dbReference>
<dbReference type="PROSITE" id="PS50297">
    <property type="entry name" value="ANK_REP_REGION"/>
    <property type="match status" value="3"/>
</dbReference>
<dbReference type="InterPro" id="IPR001245">
    <property type="entry name" value="Ser-Thr/Tyr_kinase_cat_dom"/>
</dbReference>
<keyword evidence="6" id="KW-1185">Reference proteome</keyword>
<gene>
    <name evidence="5" type="ORF">SPRG_21118</name>
</gene>
<dbReference type="GO" id="GO:0005524">
    <property type="term" value="F:ATP binding"/>
    <property type="evidence" value="ECO:0007669"/>
    <property type="project" value="InterPro"/>
</dbReference>
<evidence type="ECO:0000256" key="3">
    <source>
        <dbReference type="PROSITE-ProRule" id="PRU00023"/>
    </source>
</evidence>
<feature type="repeat" description="ANK" evidence="3">
    <location>
        <begin position="143"/>
        <end position="175"/>
    </location>
</feature>
<name>A0A067BWI0_SAPPC</name>
<keyword evidence="2 3" id="KW-0040">ANK repeat</keyword>
<dbReference type="Gene3D" id="1.10.510.10">
    <property type="entry name" value="Transferase(Phosphotransferase) domain 1"/>
    <property type="match status" value="2"/>
</dbReference>
<dbReference type="PROSITE" id="PS50011">
    <property type="entry name" value="PROTEIN_KINASE_DOM"/>
    <property type="match status" value="1"/>
</dbReference>
<dbReference type="STRING" id="695850.A0A067BWI0"/>
<evidence type="ECO:0000313" key="5">
    <source>
        <dbReference type="EMBL" id="KDO22633.1"/>
    </source>
</evidence>
<keyword evidence="5" id="KW-0808">Transferase</keyword>
<reference evidence="5 6" key="1">
    <citation type="journal article" date="2013" name="PLoS Genet.">
        <title>Distinctive expansion of potential virulence genes in the genome of the oomycete fish pathogen Saprolegnia parasitica.</title>
        <authorList>
            <person name="Jiang R.H."/>
            <person name="de Bruijn I."/>
            <person name="Haas B.J."/>
            <person name="Belmonte R."/>
            <person name="Lobach L."/>
            <person name="Christie J."/>
            <person name="van den Ackerveken G."/>
            <person name="Bottin A."/>
            <person name="Bulone V."/>
            <person name="Diaz-Moreno S.M."/>
            <person name="Dumas B."/>
            <person name="Fan L."/>
            <person name="Gaulin E."/>
            <person name="Govers F."/>
            <person name="Grenville-Briggs L.J."/>
            <person name="Horner N.R."/>
            <person name="Levin J.Z."/>
            <person name="Mammella M."/>
            <person name="Meijer H.J."/>
            <person name="Morris P."/>
            <person name="Nusbaum C."/>
            <person name="Oome S."/>
            <person name="Phillips A.J."/>
            <person name="van Rooyen D."/>
            <person name="Rzeszutek E."/>
            <person name="Saraiva M."/>
            <person name="Secombes C.J."/>
            <person name="Seidl M.F."/>
            <person name="Snel B."/>
            <person name="Stassen J.H."/>
            <person name="Sykes S."/>
            <person name="Tripathy S."/>
            <person name="van den Berg H."/>
            <person name="Vega-Arreguin J.C."/>
            <person name="Wawra S."/>
            <person name="Young S.K."/>
            <person name="Zeng Q."/>
            <person name="Dieguez-Uribeondo J."/>
            <person name="Russ C."/>
            <person name="Tyler B.M."/>
            <person name="van West P."/>
        </authorList>
    </citation>
    <scope>NUCLEOTIDE SEQUENCE [LARGE SCALE GENOMIC DNA]</scope>
    <source>
        <strain evidence="5 6">CBS 223.65</strain>
    </source>
</reference>
<dbReference type="Pfam" id="PF13637">
    <property type="entry name" value="Ank_4"/>
    <property type="match status" value="1"/>
</dbReference>
<dbReference type="GeneID" id="24142002"/>
<dbReference type="Pfam" id="PF12796">
    <property type="entry name" value="Ank_2"/>
    <property type="match status" value="1"/>
</dbReference>
<evidence type="ECO:0000256" key="1">
    <source>
        <dbReference type="ARBA" id="ARBA00022737"/>
    </source>
</evidence>
<feature type="repeat" description="ANK" evidence="3">
    <location>
        <begin position="389"/>
        <end position="422"/>
    </location>
</feature>
<dbReference type="PANTHER" id="PTHR24198">
    <property type="entry name" value="ANKYRIN REPEAT AND PROTEIN KINASE DOMAIN-CONTAINING PROTEIN"/>
    <property type="match status" value="1"/>
</dbReference>
<evidence type="ECO:0000313" key="6">
    <source>
        <dbReference type="Proteomes" id="UP000030745"/>
    </source>
</evidence>
<dbReference type="InterPro" id="IPR000719">
    <property type="entry name" value="Prot_kinase_dom"/>
</dbReference>
<dbReference type="GO" id="GO:0004672">
    <property type="term" value="F:protein kinase activity"/>
    <property type="evidence" value="ECO:0007669"/>
    <property type="project" value="InterPro"/>
</dbReference>
<dbReference type="Gene3D" id="1.25.40.20">
    <property type="entry name" value="Ankyrin repeat-containing domain"/>
    <property type="match status" value="4"/>
</dbReference>
<proteinExistence type="predicted"/>
<dbReference type="EMBL" id="KK583265">
    <property type="protein sequence ID" value="KDO22633.1"/>
    <property type="molecule type" value="Genomic_DNA"/>
</dbReference>
<dbReference type="InterPro" id="IPR011009">
    <property type="entry name" value="Kinase-like_dom_sf"/>
</dbReference>
<dbReference type="Proteomes" id="UP000030745">
    <property type="component" value="Unassembled WGS sequence"/>
</dbReference>
<feature type="repeat" description="ANK" evidence="3">
    <location>
        <begin position="70"/>
        <end position="102"/>
    </location>
</feature>
<dbReference type="Pfam" id="PF07714">
    <property type="entry name" value="PK_Tyr_Ser-Thr"/>
    <property type="match status" value="2"/>
</dbReference>
<keyword evidence="1" id="KW-0677">Repeat</keyword>
<dbReference type="Pfam" id="PF00023">
    <property type="entry name" value="Ank"/>
    <property type="match status" value="1"/>
</dbReference>
<dbReference type="InterPro" id="IPR036770">
    <property type="entry name" value="Ankyrin_rpt-contain_sf"/>
</dbReference>
<dbReference type="OrthoDB" id="5314041at2759"/>
<protein>
    <submittedName>
        <fullName evidence="5">TKL protein kinase</fullName>
    </submittedName>
</protein>
<feature type="repeat" description="ANK" evidence="3">
    <location>
        <begin position="244"/>
        <end position="276"/>
    </location>
</feature>
<evidence type="ECO:0000259" key="4">
    <source>
        <dbReference type="PROSITE" id="PS50011"/>
    </source>
</evidence>
<organism evidence="5 6">
    <name type="scientific">Saprolegnia parasitica (strain CBS 223.65)</name>
    <dbReference type="NCBI Taxonomy" id="695850"/>
    <lineage>
        <taxon>Eukaryota</taxon>
        <taxon>Sar</taxon>
        <taxon>Stramenopiles</taxon>
        <taxon>Oomycota</taxon>
        <taxon>Saprolegniomycetes</taxon>
        <taxon>Saprolegniales</taxon>
        <taxon>Saprolegniaceae</taxon>
        <taxon>Saprolegnia</taxon>
    </lineage>
</organism>
<dbReference type="PROSITE" id="PS50088">
    <property type="entry name" value="ANK_REPEAT"/>
    <property type="match status" value="4"/>
</dbReference>
<dbReference type="PANTHER" id="PTHR24198:SF165">
    <property type="entry name" value="ANKYRIN REPEAT-CONTAINING PROTEIN-RELATED"/>
    <property type="match status" value="1"/>
</dbReference>
<dbReference type="KEGG" id="spar:SPRG_21118"/>
<feature type="domain" description="Protein kinase" evidence="4">
    <location>
        <begin position="415"/>
        <end position="654"/>
    </location>
</feature>
<evidence type="ECO:0000256" key="2">
    <source>
        <dbReference type="ARBA" id="ARBA00023043"/>
    </source>
</evidence>
<sequence>MQGEDQLFDALREKRNPDATRILQNIYIHASLRDSSETPLLLLVVATQDLSLLQALLPKPDLEIDAKDTAGRTALTVAITTGNVKAAIALLQAGASVDFVDKNLRASTPALGAALRQAASTNDDSTVAQLLRLGVSCSLANEGGATALHMAAAHGHASILTTLLQEVRDNDGINTPNHSHPFLSLLPGGHADAVEALILGNASMHCVSNTDATLLHAAVLGGNTSVLDQLFLFCSDAKDVCDEMGQTPLHVAAAKNLVNAVKYLVKAKANVVATTITGKTPLMLATDRRVIAILQQAQSKGKLKKTLLSDAELDQLVDRICSSEVMLNKLVERICNRLDVGLEVLKNSVDRPEGTQSANARVQAVYVNDASQERTLVTDDRDSNAANEAGDSPLHLAVQANDHKTLMSLLRTPSIQVDVHNAAGVTPMVLAIQMGHRHLATMLQTAAQRTIPSVLTTVIKMDQSSPIYGTMYRCNSPYVQELLAVSGVGTTSPKLVLEYMDAGDLRSYLDAKRLGEPTKVNVSPLQVAWVIANALADLHNNSVFHHDLESYNVLLSSTNYIKVLALTSNYSFAADIYSFGVILTELDTLQMPFHDVKGLGYWGIIDGVRLGNLRPTVSASCPQWLRDLANACLSFDPTQRPSAQKIVELLQNLVGRSKEEAPAVVTPASFLAPKVSTTASNGKLLSTRVVCQLCQTSSSLLQTHCEGCAEELAPAASKIKVLLKRLLVAKKNGLETYDGLVVCEEELPTDIEKLRILILRIEQATKSTKV</sequence>
<dbReference type="VEuPathDB" id="FungiDB:SPRG_21118"/>